<proteinExistence type="predicted"/>
<dbReference type="InterPro" id="IPR016032">
    <property type="entry name" value="Sig_transdc_resp-reg_C-effctor"/>
</dbReference>
<sequence length="376" mass="39816">MDDRKQLSALIGDIYDAVFDPDLRTDVLDRIAGFTGGHSGSLLSKHALNDSENLYCYIGNDPETLQAYSESYPKLDSTADPGSVGVDQIVSAVDLVPYDEFRRGRFYREWAQPHGWGDIASAVIERSATSCTFLSVARQETSGLVDDQMRHRMALVIPHVRRALLIGKTIHHKEAEAICFTDVFDGLSAGMVLVDASGRIVHANSVGGALLEAADFLRKGACGRLVAGDAATNAALRDILVAASAGDTVLGVKGTALPLTAHNGERYIAHVLPLTSGARRGVGLGFNAVAALFVRKAALESSPAEVIGEMYKLTPAELRVLLAIVDIGGVPEVAASLGVAATTVKTHLSRLFEKTGVGRQADLVKLVAGFSTPLAN</sequence>
<evidence type="ECO:0000259" key="1">
    <source>
        <dbReference type="SMART" id="SM00421"/>
    </source>
</evidence>
<dbReference type="EMBL" id="CP076135">
    <property type="protein sequence ID" value="QWG17196.1"/>
    <property type="molecule type" value="Genomic_DNA"/>
</dbReference>
<dbReference type="Pfam" id="PF00196">
    <property type="entry name" value="GerE"/>
    <property type="match status" value="1"/>
</dbReference>
<reference evidence="2" key="1">
    <citation type="submission" date="2021-06" db="EMBL/GenBank/DDBJ databases">
        <title>Bradyrhizobium sp. S2-11-2 Genome sequencing.</title>
        <authorList>
            <person name="Jin L."/>
        </authorList>
    </citation>
    <scope>NUCLEOTIDE SEQUENCE</scope>
    <source>
        <strain evidence="2">S2-11-2</strain>
    </source>
</reference>
<dbReference type="GO" id="GO:0003677">
    <property type="term" value="F:DNA binding"/>
    <property type="evidence" value="ECO:0007669"/>
    <property type="project" value="InterPro"/>
</dbReference>
<gene>
    <name evidence="2" type="ORF">KMZ68_19770</name>
</gene>
<evidence type="ECO:0000313" key="2">
    <source>
        <dbReference type="EMBL" id="QWG17196.1"/>
    </source>
</evidence>
<evidence type="ECO:0000313" key="3">
    <source>
        <dbReference type="Proteomes" id="UP000680805"/>
    </source>
</evidence>
<dbReference type="SMART" id="SM00421">
    <property type="entry name" value="HTH_LUXR"/>
    <property type="match status" value="1"/>
</dbReference>
<dbReference type="RefSeq" id="WP_215612850.1">
    <property type="nucleotide sequence ID" value="NZ_CP076135.1"/>
</dbReference>
<name>A0A975NMF3_9BRAD</name>
<organism evidence="2 3">
    <name type="scientific">Bradyrhizobium sediminis</name>
    <dbReference type="NCBI Taxonomy" id="2840469"/>
    <lineage>
        <taxon>Bacteria</taxon>
        <taxon>Pseudomonadati</taxon>
        <taxon>Pseudomonadota</taxon>
        <taxon>Alphaproteobacteria</taxon>
        <taxon>Hyphomicrobiales</taxon>
        <taxon>Nitrobacteraceae</taxon>
        <taxon>Bradyrhizobium</taxon>
    </lineage>
</organism>
<dbReference type="KEGG" id="bsei:KMZ68_19770"/>
<accession>A0A975NMF3</accession>
<dbReference type="GO" id="GO:0006355">
    <property type="term" value="P:regulation of DNA-templated transcription"/>
    <property type="evidence" value="ECO:0007669"/>
    <property type="project" value="InterPro"/>
</dbReference>
<dbReference type="SUPFAM" id="SSF46894">
    <property type="entry name" value="C-terminal effector domain of the bipartite response regulators"/>
    <property type="match status" value="1"/>
</dbReference>
<feature type="domain" description="HTH luxR-type" evidence="1">
    <location>
        <begin position="310"/>
        <end position="367"/>
    </location>
</feature>
<dbReference type="Gene3D" id="1.10.10.10">
    <property type="entry name" value="Winged helix-like DNA-binding domain superfamily/Winged helix DNA-binding domain"/>
    <property type="match status" value="1"/>
</dbReference>
<protein>
    <submittedName>
        <fullName evidence="2">Helix-turn-helix transcriptional regulator</fullName>
    </submittedName>
</protein>
<dbReference type="AlphaFoldDB" id="A0A975NMF3"/>
<dbReference type="InterPro" id="IPR036388">
    <property type="entry name" value="WH-like_DNA-bd_sf"/>
</dbReference>
<dbReference type="Proteomes" id="UP000680805">
    <property type="component" value="Chromosome"/>
</dbReference>
<dbReference type="InterPro" id="IPR000792">
    <property type="entry name" value="Tscrpt_reg_LuxR_C"/>
</dbReference>